<dbReference type="GO" id="GO:0016989">
    <property type="term" value="F:sigma factor antagonist activity"/>
    <property type="evidence" value="ECO:0007669"/>
    <property type="project" value="TreeGrafter"/>
</dbReference>
<dbReference type="EMBL" id="CP013195">
    <property type="protein sequence ID" value="ALO49230.1"/>
    <property type="molecule type" value="Genomic_DNA"/>
</dbReference>
<dbReference type="AlphaFoldDB" id="A0A0S2KM95"/>
<reference evidence="5" key="1">
    <citation type="submission" date="2015-11" db="EMBL/GenBank/DDBJ databases">
        <authorList>
            <person name="Holder M.E."/>
            <person name="Ajami N.J."/>
            <person name="Petrosino J.F."/>
        </authorList>
    </citation>
    <scope>NUCLEOTIDE SEQUENCE [LARGE SCALE GENOMIC DNA]</scope>
    <source>
        <strain evidence="5">F0113</strain>
    </source>
</reference>
<dbReference type="InterPro" id="IPR032508">
    <property type="entry name" value="FecR_C"/>
</dbReference>
<feature type="domain" description="FecR protein" evidence="2">
    <location>
        <begin position="119"/>
        <end position="214"/>
    </location>
</feature>
<dbReference type="OrthoDB" id="1115929at2"/>
<keyword evidence="1" id="KW-1133">Transmembrane helix</keyword>
<keyword evidence="1" id="KW-0472">Membrane</keyword>
<proteinExistence type="predicted"/>
<evidence type="ECO:0000259" key="2">
    <source>
        <dbReference type="Pfam" id="PF04773"/>
    </source>
</evidence>
<evidence type="ECO:0000313" key="5">
    <source>
        <dbReference type="Proteomes" id="UP000056252"/>
    </source>
</evidence>
<keyword evidence="1" id="KW-0812">Transmembrane</keyword>
<dbReference type="STRING" id="76123.AS203_09130"/>
<dbReference type="Pfam" id="PF04773">
    <property type="entry name" value="FecR"/>
    <property type="match status" value="1"/>
</dbReference>
<organism evidence="4 5">
    <name type="scientific">Hoylesella enoeca</name>
    <dbReference type="NCBI Taxonomy" id="76123"/>
    <lineage>
        <taxon>Bacteria</taxon>
        <taxon>Pseudomonadati</taxon>
        <taxon>Bacteroidota</taxon>
        <taxon>Bacteroidia</taxon>
        <taxon>Bacteroidales</taxon>
        <taxon>Prevotellaceae</taxon>
        <taxon>Hoylesella</taxon>
    </lineage>
</organism>
<dbReference type="eggNOG" id="COG3712">
    <property type="taxonomic scope" value="Bacteria"/>
</dbReference>
<accession>A0A0S2KM95</accession>
<protein>
    <recommendedName>
        <fullName evidence="6">Anti-sigma factor</fullName>
    </recommendedName>
</protein>
<dbReference type="KEGG" id="peo:AS203_09130"/>
<dbReference type="Gene3D" id="2.60.120.1440">
    <property type="match status" value="1"/>
</dbReference>
<evidence type="ECO:0000313" key="4">
    <source>
        <dbReference type="EMBL" id="ALO49230.1"/>
    </source>
</evidence>
<evidence type="ECO:0008006" key="6">
    <source>
        <dbReference type="Google" id="ProtNLM"/>
    </source>
</evidence>
<dbReference type="Gene3D" id="3.55.50.30">
    <property type="match status" value="1"/>
</dbReference>
<feature type="transmembrane region" description="Helical" evidence="1">
    <location>
        <begin position="83"/>
        <end position="106"/>
    </location>
</feature>
<dbReference type="InterPro" id="IPR006860">
    <property type="entry name" value="FecR"/>
</dbReference>
<keyword evidence="5" id="KW-1185">Reference proteome</keyword>
<evidence type="ECO:0000259" key="3">
    <source>
        <dbReference type="Pfam" id="PF16344"/>
    </source>
</evidence>
<gene>
    <name evidence="4" type="ORF">AS203_09130</name>
</gene>
<sequence>MQKVKRMSDIQHKFYDNSITVDELDDLRQAVNHMTDKDLEADMYARWSHSETPDGETLQPHLDRIWGQIRQRVQPRRQRSKRFWWNALKLAAVVLPPLLLAGYMTYQHRLNTSAVPETVISTGNDERATVHLPDGSRVMMNERSTIRYDLASFNQSKRQLKFDGEGFFEIHPDSKHPFLIQSNKLNVQVLGTRFNFYSRRDESRAELVLASGKVLLTAISSGKSVTMKPNQWAVVDKRTGHISVTTLATAVNDATAWCRRELTFRNAPLWMVLSTLEKTYHVRIHTAPSINTEDLFTGTMTSNNINENLEILETSYHFHTRINDNVVEISR</sequence>
<dbReference type="Proteomes" id="UP000056252">
    <property type="component" value="Chromosome"/>
</dbReference>
<dbReference type="Pfam" id="PF16344">
    <property type="entry name" value="FecR_C"/>
    <property type="match status" value="1"/>
</dbReference>
<evidence type="ECO:0000256" key="1">
    <source>
        <dbReference type="SAM" id="Phobius"/>
    </source>
</evidence>
<dbReference type="InterPro" id="IPR012373">
    <property type="entry name" value="Ferrdict_sens_TM"/>
</dbReference>
<feature type="domain" description="Protein FecR C-terminal" evidence="3">
    <location>
        <begin position="262"/>
        <end position="328"/>
    </location>
</feature>
<dbReference type="PANTHER" id="PTHR30273">
    <property type="entry name" value="PERIPLASMIC SIGNAL SENSOR AND SIGMA FACTOR ACTIVATOR FECR-RELATED"/>
    <property type="match status" value="1"/>
</dbReference>
<name>A0A0S2KM95_9BACT</name>
<dbReference type="PANTHER" id="PTHR30273:SF2">
    <property type="entry name" value="PROTEIN FECR"/>
    <property type="match status" value="1"/>
</dbReference>
<dbReference type="PIRSF" id="PIRSF018266">
    <property type="entry name" value="FecR"/>
    <property type="match status" value="1"/>
</dbReference>